<protein>
    <recommendedName>
        <fullName evidence="5">Lipoprotein</fullName>
    </recommendedName>
</protein>
<evidence type="ECO:0008006" key="5">
    <source>
        <dbReference type="Google" id="ProtNLM"/>
    </source>
</evidence>
<sequence length="155" mass="15325">MQMRAVWRAVLGAGFVAAAVAGCGGGADGGDSGGGGGASSPAEAPAESAPAAEAPMDGVWESIVDDGEIATLHVVGEEVATTGPLTCPGTLTPGADGTTATIELDCDPPSEGRERGEVELDGDHLVISWEGPEWGGYIDSFTLTGEEPDLGVAEG</sequence>
<proteinExistence type="predicted"/>
<comment type="caution">
    <text evidence="3">The sequence shown here is derived from an EMBL/GenBank/DDBJ whole genome shotgun (WGS) entry which is preliminary data.</text>
</comment>
<evidence type="ECO:0000256" key="2">
    <source>
        <dbReference type="SAM" id="SignalP"/>
    </source>
</evidence>
<keyword evidence="4" id="KW-1185">Reference proteome</keyword>
<feature type="compositionally biased region" description="Low complexity" evidence="1">
    <location>
        <begin position="39"/>
        <end position="55"/>
    </location>
</feature>
<dbReference type="AlphaFoldDB" id="A0A853BJI8"/>
<organism evidence="3 4">
    <name type="scientific">Streptomonospora nanhaiensis</name>
    <dbReference type="NCBI Taxonomy" id="1323731"/>
    <lineage>
        <taxon>Bacteria</taxon>
        <taxon>Bacillati</taxon>
        <taxon>Actinomycetota</taxon>
        <taxon>Actinomycetes</taxon>
        <taxon>Streptosporangiales</taxon>
        <taxon>Nocardiopsidaceae</taxon>
        <taxon>Streptomonospora</taxon>
    </lineage>
</organism>
<evidence type="ECO:0000256" key="1">
    <source>
        <dbReference type="SAM" id="MobiDB-lite"/>
    </source>
</evidence>
<dbReference type="EMBL" id="JACCFO010000001">
    <property type="protein sequence ID" value="NYI95668.1"/>
    <property type="molecule type" value="Genomic_DNA"/>
</dbReference>
<evidence type="ECO:0000313" key="4">
    <source>
        <dbReference type="Proteomes" id="UP000575985"/>
    </source>
</evidence>
<feature type="region of interest" description="Disordered" evidence="1">
    <location>
        <begin position="29"/>
        <end position="57"/>
    </location>
</feature>
<feature type="compositionally biased region" description="Gly residues" evidence="1">
    <location>
        <begin position="29"/>
        <end position="38"/>
    </location>
</feature>
<dbReference type="RefSeq" id="WP_179767155.1">
    <property type="nucleotide sequence ID" value="NZ_JACCFO010000001.1"/>
</dbReference>
<dbReference type="Proteomes" id="UP000575985">
    <property type="component" value="Unassembled WGS sequence"/>
</dbReference>
<keyword evidence="2" id="KW-0732">Signal</keyword>
<accession>A0A853BJI8</accession>
<gene>
    <name evidence="3" type="ORF">HNR12_001945</name>
</gene>
<feature type="chain" id="PRO_5039345258" description="Lipoprotein" evidence="2">
    <location>
        <begin position="22"/>
        <end position="155"/>
    </location>
</feature>
<dbReference type="PROSITE" id="PS51257">
    <property type="entry name" value="PROKAR_LIPOPROTEIN"/>
    <property type="match status" value="1"/>
</dbReference>
<reference evidence="3 4" key="1">
    <citation type="submission" date="2020-07" db="EMBL/GenBank/DDBJ databases">
        <title>Sequencing the genomes of 1000 actinobacteria strains.</title>
        <authorList>
            <person name="Klenk H.-P."/>
        </authorList>
    </citation>
    <scope>NUCLEOTIDE SEQUENCE [LARGE SCALE GENOMIC DNA]</scope>
    <source>
        <strain evidence="3 4">DSM 45927</strain>
    </source>
</reference>
<evidence type="ECO:0000313" key="3">
    <source>
        <dbReference type="EMBL" id="NYI95668.1"/>
    </source>
</evidence>
<name>A0A853BJI8_9ACTN</name>
<feature type="signal peptide" evidence="2">
    <location>
        <begin position="1"/>
        <end position="21"/>
    </location>
</feature>